<organism evidence="1 2">
    <name type="scientific">Zopfia rhizophila CBS 207.26</name>
    <dbReference type="NCBI Taxonomy" id="1314779"/>
    <lineage>
        <taxon>Eukaryota</taxon>
        <taxon>Fungi</taxon>
        <taxon>Dikarya</taxon>
        <taxon>Ascomycota</taxon>
        <taxon>Pezizomycotina</taxon>
        <taxon>Dothideomycetes</taxon>
        <taxon>Dothideomycetes incertae sedis</taxon>
        <taxon>Zopfiaceae</taxon>
        <taxon>Zopfia</taxon>
    </lineage>
</organism>
<reference evidence="1" key="1">
    <citation type="journal article" date="2020" name="Stud. Mycol.">
        <title>101 Dothideomycetes genomes: a test case for predicting lifestyles and emergence of pathogens.</title>
        <authorList>
            <person name="Haridas S."/>
            <person name="Albert R."/>
            <person name="Binder M."/>
            <person name="Bloem J."/>
            <person name="Labutti K."/>
            <person name="Salamov A."/>
            <person name="Andreopoulos B."/>
            <person name="Baker S."/>
            <person name="Barry K."/>
            <person name="Bills G."/>
            <person name="Bluhm B."/>
            <person name="Cannon C."/>
            <person name="Castanera R."/>
            <person name="Culley D."/>
            <person name="Daum C."/>
            <person name="Ezra D."/>
            <person name="Gonzalez J."/>
            <person name="Henrissat B."/>
            <person name="Kuo A."/>
            <person name="Liang C."/>
            <person name="Lipzen A."/>
            <person name="Lutzoni F."/>
            <person name="Magnuson J."/>
            <person name="Mondo S."/>
            <person name="Nolan M."/>
            <person name="Ohm R."/>
            <person name="Pangilinan J."/>
            <person name="Park H.-J."/>
            <person name="Ramirez L."/>
            <person name="Alfaro M."/>
            <person name="Sun H."/>
            <person name="Tritt A."/>
            <person name="Yoshinaga Y."/>
            <person name="Zwiers L.-H."/>
            <person name="Turgeon B."/>
            <person name="Goodwin S."/>
            <person name="Spatafora J."/>
            <person name="Crous P."/>
            <person name="Grigoriev I."/>
        </authorList>
    </citation>
    <scope>NUCLEOTIDE SEQUENCE</scope>
    <source>
        <strain evidence="1">CBS 207.26</strain>
    </source>
</reference>
<dbReference type="Proteomes" id="UP000800200">
    <property type="component" value="Unassembled WGS sequence"/>
</dbReference>
<evidence type="ECO:0000313" key="2">
    <source>
        <dbReference type="Proteomes" id="UP000800200"/>
    </source>
</evidence>
<proteinExistence type="predicted"/>
<evidence type="ECO:0000313" key="1">
    <source>
        <dbReference type="EMBL" id="KAF2192056.1"/>
    </source>
</evidence>
<gene>
    <name evidence="1" type="ORF">K469DRAFT_719136</name>
</gene>
<accession>A0A6A6EQ70</accession>
<sequence length="110" mass="12377">MWMLGSFIATRDTDSLPFVVSIGALYQIKVEAQMPQDAPFARGFVSIIVTCGFTRGSRLSSKGACCRAQRMQQGMVKNPDIVIHESRRRGTSKASFMRRFHHSQALKQVR</sequence>
<name>A0A6A6EQ70_9PEZI</name>
<dbReference type="EMBL" id="ML994616">
    <property type="protein sequence ID" value="KAF2192056.1"/>
    <property type="molecule type" value="Genomic_DNA"/>
</dbReference>
<protein>
    <submittedName>
        <fullName evidence="1">Uncharacterized protein</fullName>
    </submittedName>
</protein>
<dbReference type="AlphaFoldDB" id="A0A6A6EQ70"/>
<keyword evidence="2" id="KW-1185">Reference proteome</keyword>